<reference evidence="3" key="1">
    <citation type="journal article" date="2019" name="Int. J. Syst. Evol. Microbiol.">
        <title>The Global Catalogue of Microorganisms (GCM) 10K type strain sequencing project: providing services to taxonomists for standard genome sequencing and annotation.</title>
        <authorList>
            <consortium name="The Broad Institute Genomics Platform"/>
            <consortium name="The Broad Institute Genome Sequencing Center for Infectious Disease"/>
            <person name="Wu L."/>
            <person name="Ma J."/>
        </authorList>
    </citation>
    <scope>NUCLEOTIDE SEQUENCE [LARGE SCALE GENOMIC DNA]</scope>
    <source>
        <strain evidence="3">CGMCC 4.7093</strain>
    </source>
</reference>
<keyword evidence="3" id="KW-1185">Reference proteome</keyword>
<dbReference type="SUPFAM" id="SSF52091">
    <property type="entry name" value="SpoIIaa-like"/>
    <property type="match status" value="1"/>
</dbReference>
<dbReference type="CDD" id="cd07043">
    <property type="entry name" value="STAS_anti-anti-sigma_factors"/>
    <property type="match status" value="1"/>
</dbReference>
<organism evidence="2 3">
    <name type="scientific">Actinomycetospora atypica</name>
    <dbReference type="NCBI Taxonomy" id="1290095"/>
    <lineage>
        <taxon>Bacteria</taxon>
        <taxon>Bacillati</taxon>
        <taxon>Actinomycetota</taxon>
        <taxon>Actinomycetes</taxon>
        <taxon>Pseudonocardiales</taxon>
        <taxon>Pseudonocardiaceae</taxon>
        <taxon>Actinomycetospora</taxon>
    </lineage>
</organism>
<dbReference type="InterPro" id="IPR058548">
    <property type="entry name" value="MlaB-like_STAS"/>
</dbReference>
<evidence type="ECO:0000313" key="3">
    <source>
        <dbReference type="Proteomes" id="UP001595947"/>
    </source>
</evidence>
<dbReference type="Pfam" id="PF13466">
    <property type="entry name" value="STAS_2"/>
    <property type="match status" value="1"/>
</dbReference>
<dbReference type="PROSITE" id="PS50801">
    <property type="entry name" value="STAS"/>
    <property type="match status" value="1"/>
</dbReference>
<dbReference type="PANTHER" id="PTHR33495">
    <property type="entry name" value="ANTI-SIGMA FACTOR ANTAGONIST TM_1081-RELATED-RELATED"/>
    <property type="match status" value="1"/>
</dbReference>
<feature type="domain" description="STAS" evidence="1">
    <location>
        <begin position="21"/>
        <end position="116"/>
    </location>
</feature>
<name>A0ABV9YHK4_9PSEU</name>
<proteinExistence type="predicted"/>
<accession>A0ABV9YHK4</accession>
<dbReference type="InterPro" id="IPR002645">
    <property type="entry name" value="STAS_dom"/>
</dbReference>
<dbReference type="Proteomes" id="UP001595947">
    <property type="component" value="Unassembled WGS sequence"/>
</dbReference>
<gene>
    <name evidence="2" type="ORF">ACFPBZ_06355</name>
</gene>
<dbReference type="Gene3D" id="3.30.750.24">
    <property type="entry name" value="STAS domain"/>
    <property type="match status" value="1"/>
</dbReference>
<dbReference type="RefSeq" id="WP_378035173.1">
    <property type="nucleotide sequence ID" value="NZ_JBHSIV010000005.1"/>
</dbReference>
<evidence type="ECO:0000259" key="1">
    <source>
        <dbReference type="PROSITE" id="PS50801"/>
    </source>
</evidence>
<sequence>MTLGEIPLPDDLQVDVAHPRPGVVRVVVAGELDGLTAPRLAAGLDAELGVAPPTVVALDLSGLGFCSVAGLAVLLRARERAAAAGHTVVLTRFSRAVHRVVRACGLGAVLVEEPDA</sequence>
<evidence type="ECO:0000313" key="2">
    <source>
        <dbReference type="EMBL" id="MFC5061819.1"/>
    </source>
</evidence>
<protein>
    <submittedName>
        <fullName evidence="2">STAS domain-containing protein</fullName>
    </submittedName>
</protein>
<dbReference type="EMBL" id="JBHSIV010000005">
    <property type="protein sequence ID" value="MFC5061819.1"/>
    <property type="molecule type" value="Genomic_DNA"/>
</dbReference>
<comment type="caution">
    <text evidence="2">The sequence shown here is derived from an EMBL/GenBank/DDBJ whole genome shotgun (WGS) entry which is preliminary data.</text>
</comment>
<dbReference type="InterPro" id="IPR036513">
    <property type="entry name" value="STAS_dom_sf"/>
</dbReference>
<dbReference type="PANTHER" id="PTHR33495:SF2">
    <property type="entry name" value="ANTI-SIGMA FACTOR ANTAGONIST TM_1081-RELATED"/>
    <property type="match status" value="1"/>
</dbReference>